<keyword evidence="4 5" id="KW-0963">Cytoplasm</keyword>
<dbReference type="Pfam" id="PF21981">
    <property type="entry name" value="RecX_HTH3"/>
    <property type="match status" value="1"/>
</dbReference>
<sequence>MQKRRFGSKADTADDGADNGSESADRYERSSERRGASSKPGGLKHGNRRRADANSFASARRVFEPAKDGDGGANASDRAARLEQARALMKQASEQPKARSAPSKPSEPNHFTDPSEDADPFEPFEQCAPSEPPRAESGEPVYSRSSQRTRKTSASEASNPKRPQRSLKGRALAFLSRREYSRAELSRKLRPYVEEADSLESLLDSLERDGWLSNERFVESVVHRRASRMGGSRIINELKRHAVGDALISETADKLAQSETARAQAVWEKKYGVPPETPAERAKHARFLAARGFSSGTIGKILKGGDEDWSEEIVDD</sequence>
<evidence type="ECO:0000256" key="2">
    <source>
        <dbReference type="ARBA" id="ARBA00009695"/>
    </source>
</evidence>
<protein>
    <recommendedName>
        <fullName evidence="3 5">Regulatory protein RecX</fullName>
    </recommendedName>
</protein>
<evidence type="ECO:0000313" key="9">
    <source>
        <dbReference type="Proteomes" id="UP000238169"/>
    </source>
</evidence>
<comment type="function">
    <text evidence="5">Modulates RecA activity.</text>
</comment>
<dbReference type="OrthoDB" id="5295441at2"/>
<evidence type="ECO:0000256" key="3">
    <source>
        <dbReference type="ARBA" id="ARBA00018111"/>
    </source>
</evidence>
<evidence type="ECO:0000256" key="1">
    <source>
        <dbReference type="ARBA" id="ARBA00004496"/>
    </source>
</evidence>
<proteinExistence type="inferred from homology"/>
<dbReference type="HAMAP" id="MF_01114">
    <property type="entry name" value="RecX"/>
    <property type="match status" value="1"/>
</dbReference>
<reference evidence="9" key="1">
    <citation type="submission" date="2018-01" db="EMBL/GenBank/DDBJ databases">
        <authorList>
            <person name="Peeters C."/>
        </authorList>
    </citation>
    <scope>NUCLEOTIDE SEQUENCE [LARGE SCALE GENOMIC DNA]</scope>
</reference>
<dbReference type="AlphaFoldDB" id="A0A2U3I4D6"/>
<dbReference type="Gene3D" id="1.10.10.10">
    <property type="entry name" value="Winged helix-like DNA-binding domain superfamily/Winged helix DNA-binding domain"/>
    <property type="match status" value="2"/>
</dbReference>
<evidence type="ECO:0000313" key="8">
    <source>
        <dbReference type="EMBL" id="SPB15007.1"/>
    </source>
</evidence>
<evidence type="ECO:0000256" key="4">
    <source>
        <dbReference type="ARBA" id="ARBA00022490"/>
    </source>
</evidence>
<feature type="region of interest" description="Disordered" evidence="6">
    <location>
        <begin position="1"/>
        <end position="173"/>
    </location>
</feature>
<dbReference type="PANTHER" id="PTHR33602">
    <property type="entry name" value="REGULATORY PROTEIN RECX FAMILY PROTEIN"/>
    <property type="match status" value="1"/>
</dbReference>
<gene>
    <name evidence="5" type="primary">recX</name>
    <name evidence="8" type="ORF">NOV72_02234</name>
</gene>
<dbReference type="GO" id="GO:0006282">
    <property type="term" value="P:regulation of DNA repair"/>
    <property type="evidence" value="ECO:0007669"/>
    <property type="project" value="UniProtKB-UniRule"/>
</dbReference>
<dbReference type="NCBIfam" id="NF001055">
    <property type="entry name" value="PRK00117.2-5"/>
    <property type="match status" value="1"/>
</dbReference>
<dbReference type="PANTHER" id="PTHR33602:SF1">
    <property type="entry name" value="REGULATORY PROTEIN RECX FAMILY PROTEIN"/>
    <property type="match status" value="1"/>
</dbReference>
<dbReference type="Proteomes" id="UP000238169">
    <property type="component" value="Unassembled WGS sequence"/>
</dbReference>
<organism evidence="8 9">
    <name type="scientific">Caballeronia novacaledonica</name>
    <dbReference type="NCBI Taxonomy" id="1544861"/>
    <lineage>
        <taxon>Bacteria</taxon>
        <taxon>Pseudomonadati</taxon>
        <taxon>Pseudomonadota</taxon>
        <taxon>Betaproteobacteria</taxon>
        <taxon>Burkholderiales</taxon>
        <taxon>Burkholderiaceae</taxon>
        <taxon>Caballeronia</taxon>
    </lineage>
</organism>
<comment type="subcellular location">
    <subcellularLocation>
        <location evidence="1 5">Cytoplasm</location>
    </subcellularLocation>
</comment>
<dbReference type="RefSeq" id="WP_106854679.1">
    <property type="nucleotide sequence ID" value="NZ_OGTP01000006.1"/>
</dbReference>
<evidence type="ECO:0000256" key="6">
    <source>
        <dbReference type="SAM" id="MobiDB-lite"/>
    </source>
</evidence>
<accession>A0A2U3I4D6</accession>
<feature type="compositionally biased region" description="Basic and acidic residues" evidence="6">
    <location>
        <begin position="61"/>
        <end position="70"/>
    </location>
</feature>
<feature type="domain" description="RecX third three-helical" evidence="7">
    <location>
        <begin position="259"/>
        <end position="302"/>
    </location>
</feature>
<comment type="similarity">
    <text evidence="2 5">Belongs to the RecX family.</text>
</comment>
<dbReference type="EMBL" id="OGTP01000006">
    <property type="protein sequence ID" value="SPB15007.1"/>
    <property type="molecule type" value="Genomic_DNA"/>
</dbReference>
<name>A0A2U3I4D6_9BURK</name>
<dbReference type="GO" id="GO:0005737">
    <property type="term" value="C:cytoplasm"/>
    <property type="evidence" value="ECO:0007669"/>
    <property type="project" value="UniProtKB-SubCell"/>
</dbReference>
<dbReference type="InterPro" id="IPR053925">
    <property type="entry name" value="RecX_HTH_3rd"/>
</dbReference>
<dbReference type="InterPro" id="IPR036388">
    <property type="entry name" value="WH-like_DNA-bd_sf"/>
</dbReference>
<keyword evidence="9" id="KW-1185">Reference proteome</keyword>
<evidence type="ECO:0000256" key="5">
    <source>
        <dbReference type="HAMAP-Rule" id="MF_01114"/>
    </source>
</evidence>
<feature type="compositionally biased region" description="Basic and acidic residues" evidence="6">
    <location>
        <begin position="23"/>
        <end position="35"/>
    </location>
</feature>
<evidence type="ECO:0000259" key="7">
    <source>
        <dbReference type="Pfam" id="PF21981"/>
    </source>
</evidence>
<dbReference type="InterPro" id="IPR003783">
    <property type="entry name" value="Regulatory_RecX"/>
</dbReference>